<evidence type="ECO:0000256" key="3">
    <source>
        <dbReference type="PROSITE-ProRule" id="PRU00023"/>
    </source>
</evidence>
<sequence>MTDRDEWGRKPIHYAARDGDVAAIARLRYSEGVNATDAEDWTPLHFAAQGGHARAVEALLDAGADVHALTDRGFPAIYWAAVAAGGNPVSTIRVLRAHGARTPTARSSSEHNSLASTSMRIRTP</sequence>
<feature type="region of interest" description="Disordered" evidence="4">
    <location>
        <begin position="99"/>
        <end position="124"/>
    </location>
</feature>
<dbReference type="PANTHER" id="PTHR24189:SF50">
    <property type="entry name" value="ANKYRIN REPEAT AND SOCS BOX PROTEIN 2"/>
    <property type="match status" value="1"/>
</dbReference>
<dbReference type="Pfam" id="PF12796">
    <property type="entry name" value="Ank_2"/>
    <property type="match status" value="1"/>
</dbReference>
<evidence type="ECO:0000256" key="4">
    <source>
        <dbReference type="SAM" id="MobiDB-lite"/>
    </source>
</evidence>
<feature type="repeat" description="ANK" evidence="3">
    <location>
        <begin position="7"/>
        <end position="40"/>
    </location>
</feature>
<evidence type="ECO:0000256" key="1">
    <source>
        <dbReference type="ARBA" id="ARBA00022737"/>
    </source>
</evidence>
<dbReference type="InterPro" id="IPR036770">
    <property type="entry name" value="Ankyrin_rpt-contain_sf"/>
</dbReference>
<accession>A0ABW1JTS8</accession>
<dbReference type="SUPFAM" id="SSF48403">
    <property type="entry name" value="Ankyrin repeat"/>
    <property type="match status" value="1"/>
</dbReference>
<dbReference type="SMART" id="SM00248">
    <property type="entry name" value="ANK"/>
    <property type="match status" value="3"/>
</dbReference>
<dbReference type="InterPro" id="IPR050745">
    <property type="entry name" value="Multifunctional_regulatory"/>
</dbReference>
<keyword evidence="6" id="KW-1185">Reference proteome</keyword>
<protein>
    <submittedName>
        <fullName evidence="5">Ankyrin repeat domain-containing protein</fullName>
    </submittedName>
</protein>
<comment type="caution">
    <text evidence="5">The sequence shown here is derived from an EMBL/GenBank/DDBJ whole genome shotgun (WGS) entry which is preliminary data.</text>
</comment>
<proteinExistence type="predicted"/>
<evidence type="ECO:0000313" key="6">
    <source>
        <dbReference type="Proteomes" id="UP001596223"/>
    </source>
</evidence>
<dbReference type="PANTHER" id="PTHR24189">
    <property type="entry name" value="MYOTROPHIN"/>
    <property type="match status" value="1"/>
</dbReference>
<gene>
    <name evidence="5" type="ORF">ACFP3H_14700</name>
</gene>
<dbReference type="PROSITE" id="PS50297">
    <property type="entry name" value="ANK_REP_REGION"/>
    <property type="match status" value="1"/>
</dbReference>
<dbReference type="Gene3D" id="1.25.40.20">
    <property type="entry name" value="Ankyrin repeat-containing domain"/>
    <property type="match status" value="1"/>
</dbReference>
<evidence type="ECO:0000256" key="2">
    <source>
        <dbReference type="ARBA" id="ARBA00023043"/>
    </source>
</evidence>
<name>A0ABW1JTS8_9NOCA</name>
<keyword evidence="1" id="KW-0677">Repeat</keyword>
<dbReference type="PROSITE" id="PS50088">
    <property type="entry name" value="ANK_REPEAT"/>
    <property type="match status" value="2"/>
</dbReference>
<feature type="compositionally biased region" description="Polar residues" evidence="4">
    <location>
        <begin position="104"/>
        <end position="124"/>
    </location>
</feature>
<reference evidence="6" key="1">
    <citation type="journal article" date="2019" name="Int. J. Syst. Evol. Microbiol.">
        <title>The Global Catalogue of Microorganisms (GCM) 10K type strain sequencing project: providing services to taxonomists for standard genome sequencing and annotation.</title>
        <authorList>
            <consortium name="The Broad Institute Genomics Platform"/>
            <consortium name="The Broad Institute Genome Sequencing Center for Infectious Disease"/>
            <person name="Wu L."/>
            <person name="Ma J."/>
        </authorList>
    </citation>
    <scope>NUCLEOTIDE SEQUENCE [LARGE SCALE GENOMIC DNA]</scope>
    <source>
        <strain evidence="6">CCUG 36956</strain>
    </source>
</reference>
<feature type="repeat" description="ANK" evidence="3">
    <location>
        <begin position="39"/>
        <end position="71"/>
    </location>
</feature>
<keyword evidence="2 3" id="KW-0040">ANK repeat</keyword>
<evidence type="ECO:0000313" key="5">
    <source>
        <dbReference type="EMBL" id="MFC6012307.1"/>
    </source>
</evidence>
<organism evidence="5 6">
    <name type="scientific">Nocardia lasii</name>
    <dbReference type="NCBI Taxonomy" id="1616107"/>
    <lineage>
        <taxon>Bacteria</taxon>
        <taxon>Bacillati</taxon>
        <taxon>Actinomycetota</taxon>
        <taxon>Actinomycetes</taxon>
        <taxon>Mycobacteriales</taxon>
        <taxon>Nocardiaceae</taxon>
        <taxon>Nocardia</taxon>
    </lineage>
</organism>
<dbReference type="RefSeq" id="WP_378605642.1">
    <property type="nucleotide sequence ID" value="NZ_JBHSQN010000010.1"/>
</dbReference>
<dbReference type="InterPro" id="IPR002110">
    <property type="entry name" value="Ankyrin_rpt"/>
</dbReference>
<dbReference type="EMBL" id="JBHSQN010000010">
    <property type="protein sequence ID" value="MFC6012307.1"/>
    <property type="molecule type" value="Genomic_DNA"/>
</dbReference>
<dbReference type="PRINTS" id="PR01415">
    <property type="entry name" value="ANKYRIN"/>
</dbReference>
<dbReference type="Proteomes" id="UP001596223">
    <property type="component" value="Unassembled WGS sequence"/>
</dbReference>